<evidence type="ECO:0000313" key="3">
    <source>
        <dbReference type="Proteomes" id="UP000285744"/>
    </source>
</evidence>
<accession>A0A420EIV4</accession>
<feature type="domain" description="Helix-turn-helix" evidence="1">
    <location>
        <begin position="36"/>
        <end position="77"/>
    </location>
</feature>
<evidence type="ECO:0000259" key="1">
    <source>
        <dbReference type="Pfam" id="PF12728"/>
    </source>
</evidence>
<dbReference type="AlphaFoldDB" id="A0A420EIV4"/>
<sequence length="87" mass="9228">MSSRPPSEHPPPGKRVWTLERIRALGAVTDVATTGEIFGLSRTSAYEMAQAGTLPVPVIKVGSRYRVSVTAIIAVLTATDATRPPPT</sequence>
<name>A0A420EIV4_9ACTN</name>
<dbReference type="Pfam" id="PF12728">
    <property type="entry name" value="HTH_17"/>
    <property type="match status" value="1"/>
</dbReference>
<dbReference type="GO" id="GO:0003677">
    <property type="term" value="F:DNA binding"/>
    <property type="evidence" value="ECO:0007669"/>
    <property type="project" value="UniProtKB-KW"/>
</dbReference>
<reference evidence="2 3" key="1">
    <citation type="journal article" date="2018" name="Int. J. Syst. Evol. Microbiol.">
        <title>Micromonospora globbae sp. nov., an endophytic actinomycete isolated from roots of Globba winitii C. H. Wright.</title>
        <authorList>
            <person name="Kuncharoen N."/>
            <person name="Pittayakhajonwut P."/>
            <person name="Tanasupawat S."/>
        </authorList>
    </citation>
    <scope>NUCLEOTIDE SEQUENCE [LARGE SCALE GENOMIC DNA]</scope>
    <source>
        <strain evidence="2 3">WPS1-2</strain>
    </source>
</reference>
<evidence type="ECO:0000313" key="2">
    <source>
        <dbReference type="EMBL" id="RKF20496.1"/>
    </source>
</evidence>
<dbReference type="InterPro" id="IPR041657">
    <property type="entry name" value="HTH_17"/>
</dbReference>
<proteinExistence type="predicted"/>
<dbReference type="OrthoDB" id="3541350at2"/>
<dbReference type="EMBL" id="RAQQ01000059">
    <property type="protein sequence ID" value="RKF20496.1"/>
    <property type="molecule type" value="Genomic_DNA"/>
</dbReference>
<protein>
    <submittedName>
        <fullName evidence="2">DNA-binding protein</fullName>
    </submittedName>
</protein>
<gene>
    <name evidence="2" type="ORF">D7I43_31805</name>
</gene>
<keyword evidence="2" id="KW-0238">DNA-binding</keyword>
<comment type="caution">
    <text evidence="2">The sequence shown here is derived from an EMBL/GenBank/DDBJ whole genome shotgun (WGS) entry which is preliminary data.</text>
</comment>
<organism evidence="2 3">
    <name type="scientific">Micromonospora globbae</name>
    <dbReference type="NCBI Taxonomy" id="1894969"/>
    <lineage>
        <taxon>Bacteria</taxon>
        <taxon>Bacillati</taxon>
        <taxon>Actinomycetota</taxon>
        <taxon>Actinomycetes</taxon>
        <taxon>Micromonosporales</taxon>
        <taxon>Micromonosporaceae</taxon>
        <taxon>Micromonospora</taxon>
    </lineage>
</organism>
<dbReference type="Proteomes" id="UP000285744">
    <property type="component" value="Unassembled WGS sequence"/>
</dbReference>